<keyword evidence="13" id="KW-1185">Reference proteome</keyword>
<evidence type="ECO:0000256" key="4">
    <source>
        <dbReference type="ARBA" id="ARBA00022960"/>
    </source>
</evidence>
<dbReference type="InterPro" id="IPR018044">
    <property type="entry name" value="Peptidase_S11"/>
</dbReference>
<evidence type="ECO:0000259" key="11">
    <source>
        <dbReference type="Pfam" id="PF00768"/>
    </source>
</evidence>
<keyword evidence="4" id="KW-0133">Cell shape</keyword>
<evidence type="ECO:0000256" key="5">
    <source>
        <dbReference type="ARBA" id="ARBA00022984"/>
    </source>
</evidence>
<dbReference type="OrthoDB" id="5688590at2"/>
<evidence type="ECO:0000256" key="6">
    <source>
        <dbReference type="ARBA" id="ARBA00023316"/>
    </source>
</evidence>
<evidence type="ECO:0000256" key="8">
    <source>
        <dbReference type="PIRSR" id="PIRSR618044-2"/>
    </source>
</evidence>
<dbReference type="RefSeq" id="WP_085366971.1">
    <property type="nucleotide sequence ID" value="NZ_CAUJPZ010000058.1"/>
</dbReference>
<sequence length="311" mass="33918">MNFSKKIAAACLSIGLAAFSLPAAADDLDVLGQFLEQNFPVESDPIGAFAAMNAAEQVEAQAAYAGPLLASQSALIVNNKTGEILFQKNPNRVMPIASISKLMSAMVVLDADQNMNERITITEAEIDRLKGTGSRLTVGTTLTRAEMLHLSLMSSENRATHALGRSYPGGMGAFVSAMNRKAQSLGMTNTRFYEPTGLDFRNVSTANDLNKLVQAASKYPVIRRDSTSNYRSVYTNRGQTSYKNSNSLVREGGWNIELQKTGYIREAGRSMVVRANVQNQPVTIVLLNAPSSLSRVNDARKIESWMLQRRS</sequence>
<dbReference type="GO" id="GO:0009252">
    <property type="term" value="P:peptidoglycan biosynthetic process"/>
    <property type="evidence" value="ECO:0007669"/>
    <property type="project" value="UniProtKB-KW"/>
</dbReference>
<dbReference type="GO" id="GO:0009002">
    <property type="term" value="F:serine-type D-Ala-D-Ala carboxypeptidase activity"/>
    <property type="evidence" value="ECO:0007669"/>
    <property type="project" value="InterPro"/>
</dbReference>
<protein>
    <submittedName>
        <fullName evidence="12">D-alanyl-D-alanine endopeptidase</fullName>
    </submittedName>
</protein>
<dbReference type="InterPro" id="IPR001967">
    <property type="entry name" value="Peptidase_S11_N"/>
</dbReference>
<comment type="caution">
    <text evidence="12">The sequence shown here is derived from an EMBL/GenBank/DDBJ whole genome shotgun (WGS) entry which is preliminary data.</text>
</comment>
<keyword evidence="3" id="KW-0378">Hydrolase</keyword>
<dbReference type="SUPFAM" id="SSF56601">
    <property type="entry name" value="beta-lactamase/transpeptidase-like"/>
    <property type="match status" value="1"/>
</dbReference>
<comment type="similarity">
    <text evidence="1 9">Belongs to the peptidase S11 family.</text>
</comment>
<organism evidence="12 13">
    <name type="scientific">Neisseria dentiae</name>
    <dbReference type="NCBI Taxonomy" id="194197"/>
    <lineage>
        <taxon>Bacteria</taxon>
        <taxon>Pseudomonadati</taxon>
        <taxon>Pseudomonadota</taxon>
        <taxon>Betaproteobacteria</taxon>
        <taxon>Neisseriales</taxon>
        <taxon>Neisseriaceae</taxon>
        <taxon>Neisseria</taxon>
    </lineage>
</organism>
<dbReference type="PANTHER" id="PTHR21581">
    <property type="entry name" value="D-ALANYL-D-ALANINE CARBOXYPEPTIDASE"/>
    <property type="match status" value="1"/>
</dbReference>
<dbReference type="GeneID" id="94581144"/>
<feature type="domain" description="Peptidase S11 D-alanyl-D-alanine carboxypeptidase A N-terminal" evidence="11">
    <location>
        <begin position="67"/>
        <end position="290"/>
    </location>
</feature>
<feature type="active site" evidence="7">
    <location>
        <position position="155"/>
    </location>
</feature>
<evidence type="ECO:0000256" key="7">
    <source>
        <dbReference type="PIRSR" id="PIRSR618044-1"/>
    </source>
</evidence>
<accession>A0A1X3D262</accession>
<evidence type="ECO:0000313" key="12">
    <source>
        <dbReference type="EMBL" id="OSI14010.1"/>
    </source>
</evidence>
<dbReference type="GO" id="GO:0008360">
    <property type="term" value="P:regulation of cell shape"/>
    <property type="evidence" value="ECO:0007669"/>
    <property type="project" value="UniProtKB-KW"/>
</dbReference>
<evidence type="ECO:0000256" key="9">
    <source>
        <dbReference type="RuleBase" id="RU004016"/>
    </source>
</evidence>
<dbReference type="Pfam" id="PF00768">
    <property type="entry name" value="Peptidase_S11"/>
    <property type="match status" value="1"/>
</dbReference>
<feature type="signal peptide" evidence="10">
    <location>
        <begin position="1"/>
        <end position="25"/>
    </location>
</feature>
<dbReference type="EMBL" id="MTBO01000046">
    <property type="protein sequence ID" value="OSI14010.1"/>
    <property type="molecule type" value="Genomic_DNA"/>
</dbReference>
<feature type="binding site" evidence="8">
    <location>
        <position position="260"/>
    </location>
    <ligand>
        <name>substrate</name>
    </ligand>
</feature>
<dbReference type="STRING" id="194197.BWD09_11660"/>
<evidence type="ECO:0000256" key="1">
    <source>
        <dbReference type="ARBA" id="ARBA00007164"/>
    </source>
</evidence>
<dbReference type="Proteomes" id="UP000193118">
    <property type="component" value="Unassembled WGS sequence"/>
</dbReference>
<feature type="active site" description="Acyl-ester intermediate" evidence="7">
    <location>
        <position position="98"/>
    </location>
</feature>
<dbReference type="GO" id="GO:0071555">
    <property type="term" value="P:cell wall organization"/>
    <property type="evidence" value="ECO:0007669"/>
    <property type="project" value="UniProtKB-KW"/>
</dbReference>
<dbReference type="Gene3D" id="3.40.710.10">
    <property type="entry name" value="DD-peptidase/beta-lactamase superfamily"/>
    <property type="match status" value="1"/>
</dbReference>
<feature type="active site" description="Proton acceptor" evidence="7">
    <location>
        <position position="101"/>
    </location>
</feature>
<evidence type="ECO:0000313" key="13">
    <source>
        <dbReference type="Proteomes" id="UP000193118"/>
    </source>
</evidence>
<dbReference type="PANTHER" id="PTHR21581:SF26">
    <property type="entry name" value="D-ALANYL-D-ALANINE ENDOPEPTIDASE"/>
    <property type="match status" value="1"/>
</dbReference>
<keyword evidence="2 10" id="KW-0732">Signal</keyword>
<feature type="chain" id="PRO_5012281598" evidence="10">
    <location>
        <begin position="26"/>
        <end position="311"/>
    </location>
</feature>
<dbReference type="GO" id="GO:0006508">
    <property type="term" value="P:proteolysis"/>
    <property type="evidence" value="ECO:0007669"/>
    <property type="project" value="InterPro"/>
</dbReference>
<evidence type="ECO:0000256" key="3">
    <source>
        <dbReference type="ARBA" id="ARBA00022801"/>
    </source>
</evidence>
<dbReference type="PRINTS" id="PR00725">
    <property type="entry name" value="DADACBPTASE1"/>
</dbReference>
<dbReference type="InterPro" id="IPR012338">
    <property type="entry name" value="Beta-lactam/transpept-like"/>
</dbReference>
<evidence type="ECO:0000256" key="10">
    <source>
        <dbReference type="SAM" id="SignalP"/>
    </source>
</evidence>
<dbReference type="AlphaFoldDB" id="A0A1X3D262"/>
<name>A0A1X3D262_9NEIS</name>
<reference evidence="13" key="1">
    <citation type="submission" date="2017-01" db="EMBL/GenBank/DDBJ databases">
        <authorList>
            <person name="Wolfgang W.J."/>
            <person name="Cole J."/>
            <person name="Wroblewski D."/>
            <person name="Mcginnis J."/>
            <person name="Musser K.A."/>
        </authorList>
    </citation>
    <scope>NUCLEOTIDE SEQUENCE [LARGE SCALE GENOMIC DNA]</scope>
    <source>
        <strain evidence="13">DSM 19151</strain>
    </source>
</reference>
<gene>
    <name evidence="12" type="ORF">BWD09_11660</name>
</gene>
<evidence type="ECO:0000256" key="2">
    <source>
        <dbReference type="ARBA" id="ARBA00022729"/>
    </source>
</evidence>
<proteinExistence type="inferred from homology"/>
<keyword evidence="5" id="KW-0573">Peptidoglycan synthesis</keyword>
<keyword evidence="6" id="KW-0961">Cell wall biogenesis/degradation</keyword>